<dbReference type="Proteomes" id="UP001431221">
    <property type="component" value="Unassembled WGS sequence"/>
</dbReference>
<keyword evidence="3" id="KW-1185">Reference proteome</keyword>
<keyword evidence="2" id="KW-0547">Nucleotide-binding</keyword>
<comment type="caution">
    <text evidence="2">The sequence shown here is derived from an EMBL/GenBank/DDBJ whole genome shotgun (WGS) entry which is preliminary data.</text>
</comment>
<feature type="domain" description="SF4 helicase" evidence="1">
    <location>
        <begin position="139"/>
        <end position="212"/>
    </location>
</feature>
<reference evidence="2" key="1">
    <citation type="submission" date="2022-04" db="EMBL/GenBank/DDBJ databases">
        <title>Roseibium sp. CAU 1639 isolated from mud.</title>
        <authorList>
            <person name="Kim W."/>
        </authorList>
    </citation>
    <scope>NUCLEOTIDE SEQUENCE</scope>
    <source>
        <strain evidence="2">CAU 1639</strain>
    </source>
</reference>
<sequence length="240" mass="26469">MKLTHPIYRLKRAARQKARQTRMPLSQALNELAAAEGFSNWNHLASAWRSRSPAEVLLDRLPLGSLILLAARPGQGKTLLGLEIAAAASNSGRSATFFSSECSETDVQRKLTESGYGIAGKKTGPAADLTDCVCARHIISRLEHAPRETVAVIDYLQVMDQDRREPPLGEQIDNLRRFARNLGHTIVFLSQVHRSFDPKSKPLPDFDDLRTTNPVDLSLFDAGCFLHDGDLVLRSCPAEA</sequence>
<evidence type="ECO:0000313" key="2">
    <source>
        <dbReference type="EMBL" id="MCK7612120.1"/>
    </source>
</evidence>
<evidence type="ECO:0000259" key="1">
    <source>
        <dbReference type="Pfam" id="PF03796"/>
    </source>
</evidence>
<dbReference type="EMBL" id="JALNMJ010000004">
    <property type="protein sequence ID" value="MCK7612120.1"/>
    <property type="molecule type" value="Genomic_DNA"/>
</dbReference>
<dbReference type="InterPro" id="IPR007694">
    <property type="entry name" value="DNA_helicase_DnaB-like_C"/>
</dbReference>
<name>A0ABT0GSA6_9HYPH</name>
<feature type="domain" description="SF4 helicase" evidence="1">
    <location>
        <begin position="64"/>
        <end position="121"/>
    </location>
</feature>
<dbReference type="Pfam" id="PF03796">
    <property type="entry name" value="DnaB_C"/>
    <property type="match status" value="2"/>
</dbReference>
<dbReference type="GO" id="GO:0004386">
    <property type="term" value="F:helicase activity"/>
    <property type="evidence" value="ECO:0007669"/>
    <property type="project" value="UniProtKB-KW"/>
</dbReference>
<dbReference type="Gene3D" id="3.40.50.300">
    <property type="entry name" value="P-loop containing nucleotide triphosphate hydrolases"/>
    <property type="match status" value="2"/>
</dbReference>
<proteinExistence type="predicted"/>
<dbReference type="InterPro" id="IPR027417">
    <property type="entry name" value="P-loop_NTPase"/>
</dbReference>
<keyword evidence="2" id="KW-0347">Helicase</keyword>
<accession>A0ABT0GSA6</accession>
<gene>
    <name evidence="2" type="ORF">M0H32_08110</name>
</gene>
<keyword evidence="2" id="KW-0378">Hydrolase</keyword>
<evidence type="ECO:0000313" key="3">
    <source>
        <dbReference type="Proteomes" id="UP001431221"/>
    </source>
</evidence>
<keyword evidence="2" id="KW-0067">ATP-binding</keyword>
<dbReference type="NCBIfam" id="NF004629">
    <property type="entry name" value="PRK05973.1"/>
    <property type="match status" value="1"/>
</dbReference>
<protein>
    <submittedName>
        <fullName evidence="2">DNA helicase</fullName>
    </submittedName>
</protein>
<dbReference type="PANTHER" id="PTHR30153">
    <property type="entry name" value="REPLICATIVE DNA HELICASE DNAB"/>
    <property type="match status" value="1"/>
</dbReference>
<dbReference type="RefSeq" id="WP_248153072.1">
    <property type="nucleotide sequence ID" value="NZ_JALNMJ010000004.1"/>
</dbReference>
<organism evidence="2 3">
    <name type="scientific">Roseibium sediminicola</name>
    <dbReference type="NCBI Taxonomy" id="2933272"/>
    <lineage>
        <taxon>Bacteria</taxon>
        <taxon>Pseudomonadati</taxon>
        <taxon>Pseudomonadota</taxon>
        <taxon>Alphaproteobacteria</taxon>
        <taxon>Hyphomicrobiales</taxon>
        <taxon>Stappiaceae</taxon>
        <taxon>Roseibium</taxon>
    </lineage>
</organism>
<dbReference type="PANTHER" id="PTHR30153:SF2">
    <property type="entry name" value="REPLICATIVE DNA HELICASE"/>
    <property type="match status" value="1"/>
</dbReference>
<dbReference type="SUPFAM" id="SSF52540">
    <property type="entry name" value="P-loop containing nucleoside triphosphate hydrolases"/>
    <property type="match status" value="1"/>
</dbReference>